<comment type="caution">
    <text evidence="1">The sequence shown here is derived from an EMBL/GenBank/DDBJ whole genome shotgun (WGS) entry which is preliminary data.</text>
</comment>
<gene>
    <name evidence="1" type="ORF">ACFPQ6_13535</name>
</gene>
<accession>A0ABW1DM31</accession>
<evidence type="ECO:0000313" key="2">
    <source>
        <dbReference type="Proteomes" id="UP001595979"/>
    </source>
</evidence>
<dbReference type="EMBL" id="JBHSOH010000020">
    <property type="protein sequence ID" value="MFC5849330.1"/>
    <property type="molecule type" value="Genomic_DNA"/>
</dbReference>
<dbReference type="RefSeq" id="WP_380050393.1">
    <property type="nucleotide sequence ID" value="NZ_JBHSOH010000020.1"/>
</dbReference>
<evidence type="ECO:0000313" key="1">
    <source>
        <dbReference type="EMBL" id="MFC5849330.1"/>
    </source>
</evidence>
<protein>
    <submittedName>
        <fullName evidence="1">Uncharacterized protein</fullName>
    </submittedName>
</protein>
<reference evidence="2" key="1">
    <citation type="journal article" date="2019" name="Int. J. Syst. Evol. Microbiol.">
        <title>The Global Catalogue of Microorganisms (GCM) 10K type strain sequencing project: providing services to taxonomists for standard genome sequencing and annotation.</title>
        <authorList>
            <consortium name="The Broad Institute Genomics Platform"/>
            <consortium name="The Broad Institute Genome Sequencing Center for Infectious Disease"/>
            <person name="Wu L."/>
            <person name="Ma J."/>
        </authorList>
    </citation>
    <scope>NUCLEOTIDE SEQUENCE [LARGE SCALE GENOMIC DNA]</scope>
    <source>
        <strain evidence="2">CGMCC 1.15053</strain>
    </source>
</reference>
<sequence length="575" mass="64897">MWIELDKNLDLMNWPDVMTWAAGASARGASQQDLANAFLANRSAVGNFRAVTYLMRTPDFTRERGLAYLRPAYRETSDEVLRLIIAASFHHLGIQKSLLDGRQNEKTNASGMKLLTQYLHELHDLKRTGLLAIEAEYRIYHAMAVTAITLNDPEELERLTGRLLMLAEVIGHEELSDRTTNFCITALTDVSSYGQILALGRPQLQRELAPGMEASYEAVIADMAHASLHMGAYKRYHTLFRDGLKRFPDSSHLQNYFLWNQAQAGQLDLSAALPANWDRIERFGWQIEAFQELGRALAEGPHRAHHQRQHFLKVVEITNKGVDTRLTRDATVERWLRARARLGLREYALALDELRVICPPNPDDFLYRAWINALHLELGMTTQPQLVRPIRELEDEARQIYADVRKVSTADPEGLAALTARWMPAAAAYLGRMPDGIAECRGALEDVFRIVHRSRWRMTVLPPAVALSLTLDALGKEHRPALNHNMNFQLRPLRQRVGDAEVWGPVVPPITLALGLLRAGHLENAREWLSMTLVAPGVKGEQTQLADQINTLFKETSEGSRSFPNLLQALSTLKV</sequence>
<dbReference type="Proteomes" id="UP001595979">
    <property type="component" value="Unassembled WGS sequence"/>
</dbReference>
<keyword evidence="2" id="KW-1185">Reference proteome</keyword>
<organism evidence="1 2">
    <name type="scientific">Deinococcus petrolearius</name>
    <dbReference type="NCBI Taxonomy" id="1751295"/>
    <lineage>
        <taxon>Bacteria</taxon>
        <taxon>Thermotogati</taxon>
        <taxon>Deinococcota</taxon>
        <taxon>Deinococci</taxon>
        <taxon>Deinococcales</taxon>
        <taxon>Deinococcaceae</taxon>
        <taxon>Deinococcus</taxon>
    </lineage>
</organism>
<proteinExistence type="predicted"/>
<name>A0ABW1DM31_9DEIO</name>